<evidence type="ECO:0000256" key="1">
    <source>
        <dbReference type="SAM" id="MobiDB-lite"/>
    </source>
</evidence>
<sequence length="264" mass="30318">MCHTSDYNHPYFHHHHHNHRSRLKFSKFTVTLSLSTATASSSHLPETLTLVFLPRINAAFLHINGSTLRPDSPFFLTLHRISSLSSDVAYSSDDRVSFSDGVVFEVHLGEIRLIKGVFREDDALRWRVECKCAVDERGLQCVKLKHVEVRVGEENGRVLMREKVVVEKKRITKKGFKLGLVEIPEEREDDVEEGDDYVEERDDDVDTDVEEDETLEGEMEVVRWAVDVGIWATCLGLGLGLLASRASIRSLKRRKLVFLYHYLR</sequence>
<gene>
    <name evidence="3" type="ORF">RND81_13G161300</name>
</gene>
<reference evidence="3" key="1">
    <citation type="submission" date="2024-03" db="EMBL/GenBank/DDBJ databases">
        <title>WGS assembly of Saponaria officinalis var. Norfolk2.</title>
        <authorList>
            <person name="Jenkins J."/>
            <person name="Shu S."/>
            <person name="Grimwood J."/>
            <person name="Barry K."/>
            <person name="Goodstein D."/>
            <person name="Schmutz J."/>
            <person name="Leebens-Mack J."/>
            <person name="Osbourn A."/>
        </authorList>
    </citation>
    <scope>NUCLEOTIDE SEQUENCE [LARGE SCALE GENOMIC DNA]</scope>
    <source>
        <strain evidence="3">JIC</strain>
    </source>
</reference>
<dbReference type="PANTHER" id="PTHR37244">
    <property type="entry name" value="NADP-SPECIFIC GLUTAMATE DEHYDROGENASE"/>
    <property type="match status" value="1"/>
</dbReference>
<evidence type="ECO:0000313" key="3">
    <source>
        <dbReference type="EMBL" id="KAK9669889.1"/>
    </source>
</evidence>
<name>A0AAW1H376_SAPOF</name>
<dbReference type="Proteomes" id="UP001443914">
    <property type="component" value="Unassembled WGS sequence"/>
</dbReference>
<keyword evidence="4" id="KW-1185">Reference proteome</keyword>
<keyword evidence="2" id="KW-0472">Membrane</keyword>
<protein>
    <submittedName>
        <fullName evidence="3">Uncharacterized protein</fullName>
    </submittedName>
</protein>
<feature type="transmembrane region" description="Helical" evidence="2">
    <location>
        <begin position="228"/>
        <end position="248"/>
    </location>
</feature>
<evidence type="ECO:0000256" key="2">
    <source>
        <dbReference type="SAM" id="Phobius"/>
    </source>
</evidence>
<evidence type="ECO:0000313" key="4">
    <source>
        <dbReference type="Proteomes" id="UP001443914"/>
    </source>
</evidence>
<dbReference type="PANTHER" id="PTHR37244:SF1">
    <property type="entry name" value="NADP-SPECIFIC GLUTAMATE DEHYDROGENASE"/>
    <property type="match status" value="1"/>
</dbReference>
<comment type="caution">
    <text evidence="3">The sequence shown here is derived from an EMBL/GenBank/DDBJ whole genome shotgun (WGS) entry which is preliminary data.</text>
</comment>
<keyword evidence="2" id="KW-0812">Transmembrane</keyword>
<proteinExistence type="predicted"/>
<feature type="region of interest" description="Disordered" evidence="1">
    <location>
        <begin position="187"/>
        <end position="209"/>
    </location>
</feature>
<organism evidence="3 4">
    <name type="scientific">Saponaria officinalis</name>
    <name type="common">Common soapwort</name>
    <name type="synonym">Lychnis saponaria</name>
    <dbReference type="NCBI Taxonomy" id="3572"/>
    <lineage>
        <taxon>Eukaryota</taxon>
        <taxon>Viridiplantae</taxon>
        <taxon>Streptophyta</taxon>
        <taxon>Embryophyta</taxon>
        <taxon>Tracheophyta</taxon>
        <taxon>Spermatophyta</taxon>
        <taxon>Magnoliopsida</taxon>
        <taxon>eudicotyledons</taxon>
        <taxon>Gunneridae</taxon>
        <taxon>Pentapetalae</taxon>
        <taxon>Caryophyllales</taxon>
        <taxon>Caryophyllaceae</taxon>
        <taxon>Caryophylleae</taxon>
        <taxon>Saponaria</taxon>
    </lineage>
</organism>
<dbReference type="EMBL" id="JBDFQZ010000013">
    <property type="protein sequence ID" value="KAK9669889.1"/>
    <property type="molecule type" value="Genomic_DNA"/>
</dbReference>
<accession>A0AAW1H376</accession>
<keyword evidence="2" id="KW-1133">Transmembrane helix</keyword>
<dbReference type="AlphaFoldDB" id="A0AAW1H376"/>